<dbReference type="GO" id="GO:0046872">
    <property type="term" value="F:metal ion binding"/>
    <property type="evidence" value="ECO:0007669"/>
    <property type="project" value="UniProtKB-KW"/>
</dbReference>
<protein>
    <submittedName>
        <fullName evidence="5">Allantoate amidohydrolase</fullName>
    </submittedName>
</protein>
<comment type="similarity">
    <text evidence="1">Belongs to the peptidase M20 family.</text>
</comment>
<feature type="binding site" evidence="3">
    <location>
        <position position="371"/>
    </location>
    <ligand>
        <name>Zn(2+)</name>
        <dbReference type="ChEBI" id="CHEBI:29105"/>
        <label>2</label>
    </ligand>
</feature>
<feature type="binding site" evidence="4">
    <location>
        <position position="278"/>
    </location>
    <ligand>
        <name>allantoate</name>
        <dbReference type="ChEBI" id="CHEBI:17536"/>
    </ligand>
</feature>
<dbReference type="EMBL" id="CP038267">
    <property type="protein sequence ID" value="QBR93180.1"/>
    <property type="molecule type" value="Genomic_DNA"/>
</dbReference>
<comment type="cofactor">
    <cofactor evidence="3">
        <name>Zn(2+)</name>
        <dbReference type="ChEBI" id="CHEBI:29105"/>
    </cofactor>
    <text evidence="3">Binds 2 Zn(2+) ions per subunit.</text>
</comment>
<dbReference type="OrthoDB" id="9808195at2"/>
<evidence type="ECO:0000256" key="2">
    <source>
        <dbReference type="ARBA" id="ARBA00022801"/>
    </source>
</evidence>
<gene>
    <name evidence="5" type="ORF">EXE57_13570</name>
</gene>
<dbReference type="PANTHER" id="PTHR32494:SF5">
    <property type="entry name" value="ALLANTOATE AMIDOHYDROLASE"/>
    <property type="match status" value="1"/>
</dbReference>
<organism evidence="5 6">
    <name type="scientific">Nocardioides euryhalodurans</name>
    <dbReference type="NCBI Taxonomy" id="2518370"/>
    <lineage>
        <taxon>Bacteria</taxon>
        <taxon>Bacillati</taxon>
        <taxon>Actinomycetota</taxon>
        <taxon>Actinomycetes</taxon>
        <taxon>Propionibacteriales</taxon>
        <taxon>Nocardioidaceae</taxon>
        <taxon>Nocardioides</taxon>
    </lineage>
</organism>
<feature type="binding site" evidence="3">
    <location>
        <position position="85"/>
    </location>
    <ligand>
        <name>Zn(2+)</name>
        <dbReference type="ChEBI" id="CHEBI:29105"/>
        <label>1</label>
    </ligand>
</feature>
<keyword evidence="3" id="KW-0862">Zinc</keyword>
<dbReference type="Pfam" id="PF01546">
    <property type="entry name" value="Peptidase_M20"/>
    <property type="match status" value="1"/>
</dbReference>
<reference evidence="5 6" key="1">
    <citation type="submission" date="2019-03" db="EMBL/GenBank/DDBJ databases">
        <title>Three New Species of Nocardioides, Nocardioides euryhalodurans sp. nov., Nocardioides seonyuensis sp. nov. and Nocardioides eburneoflavus sp. nov., Iolated from Soil.</title>
        <authorList>
            <person name="Roh S.G."/>
            <person name="Lee C."/>
            <person name="Kim M.-K."/>
            <person name="Kim S.B."/>
        </authorList>
    </citation>
    <scope>NUCLEOTIDE SEQUENCE [LARGE SCALE GENOMIC DNA]</scope>
    <source>
        <strain evidence="5 6">MMS17-SY117</strain>
    </source>
</reference>
<dbReference type="PANTHER" id="PTHR32494">
    <property type="entry name" value="ALLANTOATE DEIMINASE-RELATED"/>
    <property type="match status" value="1"/>
</dbReference>
<dbReference type="NCBIfam" id="TIGR01879">
    <property type="entry name" value="hydantase"/>
    <property type="match status" value="1"/>
</dbReference>
<dbReference type="GO" id="GO:0016813">
    <property type="term" value="F:hydrolase activity, acting on carbon-nitrogen (but not peptide) bonds, in linear amidines"/>
    <property type="evidence" value="ECO:0007669"/>
    <property type="project" value="InterPro"/>
</dbReference>
<evidence type="ECO:0000313" key="5">
    <source>
        <dbReference type="EMBL" id="QBR93180.1"/>
    </source>
</evidence>
<dbReference type="NCBIfam" id="NF006770">
    <property type="entry name" value="PRK09290.1-4"/>
    <property type="match status" value="1"/>
</dbReference>
<dbReference type="SUPFAM" id="SSF53187">
    <property type="entry name" value="Zn-dependent exopeptidases"/>
    <property type="match status" value="1"/>
</dbReference>
<evidence type="ECO:0000256" key="4">
    <source>
        <dbReference type="PIRSR" id="PIRSR001235-2"/>
    </source>
</evidence>
<keyword evidence="6" id="KW-1185">Reference proteome</keyword>
<proteinExistence type="inferred from homology"/>
<dbReference type="InterPro" id="IPR002933">
    <property type="entry name" value="Peptidase_M20"/>
</dbReference>
<dbReference type="PIRSF" id="PIRSF001235">
    <property type="entry name" value="Amidase_carbamoylase"/>
    <property type="match status" value="1"/>
</dbReference>
<dbReference type="InterPro" id="IPR036264">
    <property type="entry name" value="Bact_exopeptidase_dim_dom"/>
</dbReference>
<evidence type="ECO:0000313" key="6">
    <source>
        <dbReference type="Proteomes" id="UP000294894"/>
    </source>
</evidence>
<dbReference type="Gene3D" id="3.30.70.360">
    <property type="match status" value="1"/>
</dbReference>
<dbReference type="InterPro" id="IPR010158">
    <property type="entry name" value="Amidase_Cbmase"/>
</dbReference>
<feature type="binding site" evidence="3">
    <location>
        <position position="74"/>
    </location>
    <ligand>
        <name>Zn(2+)</name>
        <dbReference type="ChEBI" id="CHEBI:29105"/>
        <label>1</label>
    </ligand>
</feature>
<evidence type="ECO:0000256" key="3">
    <source>
        <dbReference type="PIRSR" id="PIRSR001235-1"/>
    </source>
</evidence>
<dbReference type="Gene3D" id="3.40.630.10">
    <property type="entry name" value="Zn peptidases"/>
    <property type="match status" value="1"/>
</dbReference>
<feature type="binding site" evidence="4">
    <location>
        <position position="265"/>
    </location>
    <ligand>
        <name>allantoate</name>
        <dbReference type="ChEBI" id="CHEBI:17536"/>
    </ligand>
</feature>
<feature type="binding site" evidence="3">
    <location>
        <position position="120"/>
    </location>
    <ligand>
        <name>Zn(2+)</name>
        <dbReference type="ChEBI" id="CHEBI:29105"/>
        <label>2</label>
    </ligand>
</feature>
<feature type="binding site" evidence="3">
    <location>
        <position position="85"/>
    </location>
    <ligand>
        <name>Zn(2+)</name>
        <dbReference type="ChEBI" id="CHEBI:29105"/>
        <label>2</label>
    </ligand>
</feature>
<dbReference type="Proteomes" id="UP000294894">
    <property type="component" value="Chromosome"/>
</dbReference>
<dbReference type="AlphaFoldDB" id="A0A4P7GMD7"/>
<evidence type="ECO:0000256" key="1">
    <source>
        <dbReference type="ARBA" id="ARBA00006153"/>
    </source>
</evidence>
<keyword evidence="2 5" id="KW-0378">Hydrolase</keyword>
<dbReference type="KEGG" id="noy:EXE57_13570"/>
<sequence>MGFEEMWHEIAPVGRSDSSGGYFRQPWTSAEGELRAWFAEAAIARGLRLETDPIGNQVAWWDAGTGPGVLTGSHLDSVLDGGAYDGPLGVVSALAAVDLLRERGVEPARPLGVSVFVEEEGSRFGLACLGSRLATGTLDWAQARELRDRDGVFLPDALAASGLGEGGRWAELDGVGCFVELHVEQGRDLVDRGAAVGVGSGIWPHGRYRFDFTGEANHAGTTRMEDRHDPMLSYAMTALAANKQARLAGQRATFGRVAVEPNGTNAVPSRVTAWLDARAESEGSLEALVEAISGQAGDRASRDGTALVVTPESVSGSVGFDADLASRIATDHAEGDWPVIPTAAGHDAGILAAAGVPTAMLFVRNPTGVSHSPDEHAETADCLVGVSALADTLERLLS</sequence>
<name>A0A4P7GMD7_9ACTN</name>
<keyword evidence="3" id="KW-0479">Metal-binding</keyword>
<feature type="binding site" evidence="3">
    <location>
        <position position="182"/>
    </location>
    <ligand>
        <name>Zn(2+)</name>
        <dbReference type="ChEBI" id="CHEBI:29105"/>
        <label>1</label>
    </ligand>
</feature>
<dbReference type="SUPFAM" id="SSF55031">
    <property type="entry name" value="Bacterial exopeptidase dimerisation domain"/>
    <property type="match status" value="1"/>
</dbReference>
<dbReference type="RefSeq" id="WP_135078343.1">
    <property type="nucleotide sequence ID" value="NZ_CP038267.1"/>
</dbReference>
<accession>A0A4P7GMD7</accession>
<feature type="binding site" evidence="4">
    <location>
        <position position="207"/>
    </location>
    <ligand>
        <name>allantoate</name>
        <dbReference type="ChEBI" id="CHEBI:17536"/>
    </ligand>
</feature>